<protein>
    <submittedName>
        <fullName evidence="4">DinB family protein</fullName>
    </submittedName>
</protein>
<evidence type="ECO:0000256" key="2">
    <source>
        <dbReference type="ARBA" id="ARBA00022723"/>
    </source>
</evidence>
<comment type="similarity">
    <text evidence="1">Belongs to the DinB family.</text>
</comment>
<dbReference type="InterPro" id="IPR034660">
    <property type="entry name" value="DinB/YfiT-like"/>
</dbReference>
<keyword evidence="2 3" id="KW-0479">Metal-binding</keyword>
<evidence type="ECO:0000256" key="3">
    <source>
        <dbReference type="PIRSR" id="PIRSR607837-1"/>
    </source>
</evidence>
<dbReference type="AlphaFoldDB" id="A0A2P8D2R3"/>
<dbReference type="RefSeq" id="WP_106523409.1">
    <property type="nucleotide sequence ID" value="NZ_PYGD01000005.1"/>
</dbReference>
<gene>
    <name evidence="4" type="ORF">B0I18_10595</name>
</gene>
<comment type="caution">
    <text evidence="4">The sequence shown here is derived from an EMBL/GenBank/DDBJ whole genome shotgun (WGS) entry which is preliminary data.</text>
</comment>
<proteinExistence type="inferred from homology"/>
<dbReference type="Gene3D" id="1.20.120.450">
    <property type="entry name" value="dinb family like domain"/>
    <property type="match status" value="1"/>
</dbReference>
<organism evidence="4 5">
    <name type="scientific">Taibaiella chishuiensis</name>
    <dbReference type="NCBI Taxonomy" id="1434707"/>
    <lineage>
        <taxon>Bacteria</taxon>
        <taxon>Pseudomonadati</taxon>
        <taxon>Bacteroidota</taxon>
        <taxon>Chitinophagia</taxon>
        <taxon>Chitinophagales</taxon>
        <taxon>Chitinophagaceae</taxon>
        <taxon>Taibaiella</taxon>
    </lineage>
</organism>
<name>A0A2P8D2R3_9BACT</name>
<feature type="binding site" evidence="3">
    <location>
        <position position="144"/>
    </location>
    <ligand>
        <name>a divalent metal cation</name>
        <dbReference type="ChEBI" id="CHEBI:60240"/>
    </ligand>
</feature>
<evidence type="ECO:0000313" key="4">
    <source>
        <dbReference type="EMBL" id="PSK91512.1"/>
    </source>
</evidence>
<keyword evidence="5" id="KW-1185">Reference proteome</keyword>
<dbReference type="InterPro" id="IPR007837">
    <property type="entry name" value="DinB"/>
</dbReference>
<evidence type="ECO:0000256" key="1">
    <source>
        <dbReference type="ARBA" id="ARBA00008635"/>
    </source>
</evidence>
<dbReference type="OrthoDB" id="982141at2"/>
<dbReference type="Pfam" id="PF05163">
    <property type="entry name" value="DinB"/>
    <property type="match status" value="1"/>
</dbReference>
<feature type="binding site" evidence="3">
    <location>
        <position position="58"/>
    </location>
    <ligand>
        <name>a divalent metal cation</name>
        <dbReference type="ChEBI" id="CHEBI:60240"/>
    </ligand>
</feature>
<dbReference type="GO" id="GO:0046872">
    <property type="term" value="F:metal ion binding"/>
    <property type="evidence" value="ECO:0007669"/>
    <property type="project" value="UniProtKB-KW"/>
</dbReference>
<feature type="binding site" evidence="3">
    <location>
        <position position="148"/>
    </location>
    <ligand>
        <name>a divalent metal cation</name>
        <dbReference type="ChEBI" id="CHEBI:60240"/>
    </ligand>
</feature>
<accession>A0A2P8D2R3</accession>
<dbReference type="SUPFAM" id="SSF109854">
    <property type="entry name" value="DinB/YfiT-like putative metalloenzymes"/>
    <property type="match status" value="1"/>
</dbReference>
<reference evidence="4 5" key="1">
    <citation type="submission" date="2018-03" db="EMBL/GenBank/DDBJ databases">
        <title>Genomic Encyclopedia of Type Strains, Phase III (KMG-III): the genomes of soil and plant-associated and newly described type strains.</title>
        <authorList>
            <person name="Whitman W."/>
        </authorList>
    </citation>
    <scope>NUCLEOTIDE SEQUENCE [LARGE SCALE GENOMIC DNA]</scope>
    <source>
        <strain evidence="4 5">CGMCC 1.12700</strain>
    </source>
</reference>
<evidence type="ECO:0000313" key="5">
    <source>
        <dbReference type="Proteomes" id="UP000240572"/>
    </source>
</evidence>
<dbReference type="Proteomes" id="UP000240572">
    <property type="component" value="Unassembled WGS sequence"/>
</dbReference>
<sequence>MDRIFRKGACGALLDEYEQVIDTLKKVIRPIPDSELATIIDPHTADDNCRSLQAILSHVVHAGYGYATSIHNLSGPAQTRPGKALHPQTAAYLDDLDHMFLFTQQVFRAIEDADLEQTDNQRKIMSGWGQVYDIEQMMEHAIVHIMRHRRQIERLRQQKSG</sequence>
<dbReference type="EMBL" id="PYGD01000005">
    <property type="protein sequence ID" value="PSK91512.1"/>
    <property type="molecule type" value="Genomic_DNA"/>
</dbReference>